<accession>A0A420TAA9</accession>
<evidence type="ECO:0000313" key="4">
    <source>
        <dbReference type="Proteomes" id="UP000283569"/>
    </source>
</evidence>
<gene>
    <name evidence="3" type="ORF">BFJ72_g7283</name>
</gene>
<feature type="signal peptide" evidence="2">
    <location>
        <begin position="1"/>
        <end position="16"/>
    </location>
</feature>
<name>A0A420TAA9_GIBIN</name>
<evidence type="ECO:0000256" key="2">
    <source>
        <dbReference type="SAM" id="SignalP"/>
    </source>
</evidence>
<feature type="compositionally biased region" description="Low complexity" evidence="1">
    <location>
        <begin position="143"/>
        <end position="159"/>
    </location>
</feature>
<sequence length="524" mass="52705">MSKLLLLFSALSMVACQMLALEMEVCPVPVVLQPIVFIRKTPVLLSTELCEKTILTLGNTIFPVNLVPTIVEATYEVITTVTSTATVSEDRKPNINQPSNNIIGTESRVRAETLGTGESSPSSSFSNTGNIPVPTGTASNAETSLTGGSSLSKSGSTSGQEGSKSQRGPSGTGSPPASSTGQGFPTSSTVQKSSSSSSPPASSAGQDSSGSGSPPASSTGQGPPVSSADRSPSGSSNSPTSSTGQAGSTSQRGSSETGSPPASSTGQGPPVSSTDRNPSGSSNSPISSTGQAGSTSQDSSGSSSPPASSTGPGGYSGTSSSLPSSTVATGDGSSSPTGTTQTQSSSTSSTKESSTTSISLCIITATPVPECCLNELPDGCQALETTNGVALKPIIPECENALGSYITDDMKECWAGEFTDQSRGQYIADCLLYELEDCCITSLPQACSDLRGKTGSAVVDGADQCRHALGPFVHGIASPCLDKDNITNQTQGQSIVDCLEVAYGFRSGPVTITDGEICPRTTSP</sequence>
<feature type="compositionally biased region" description="Polar residues" evidence="1">
    <location>
        <begin position="256"/>
        <end position="276"/>
    </location>
</feature>
<feature type="chain" id="PRO_5019040280" description="Extracellular membrane protein CFEM domain-containing protein" evidence="2">
    <location>
        <begin position="17"/>
        <end position="524"/>
    </location>
</feature>
<keyword evidence="2" id="KW-0732">Signal</keyword>
<protein>
    <recommendedName>
        <fullName evidence="5">Extracellular membrane protein CFEM domain-containing protein</fullName>
    </recommendedName>
</protein>
<reference evidence="3 4" key="1">
    <citation type="journal article" date="2018" name="Sci. Rep.">
        <title>Characterisation of pathogen-specific regions and novel effector candidates in Fusarium oxysporum f. sp. cepae.</title>
        <authorList>
            <person name="Armitage A.D."/>
            <person name="Taylor A."/>
            <person name="Sobczyk M.K."/>
            <person name="Baxter L."/>
            <person name="Greenfield B.P."/>
            <person name="Bates H.J."/>
            <person name="Wilson F."/>
            <person name="Jackson A.C."/>
            <person name="Ott S."/>
            <person name="Harrison R.J."/>
            <person name="Clarkson J.P."/>
        </authorList>
    </citation>
    <scope>NUCLEOTIDE SEQUENCE [LARGE SCALE GENOMIC DNA]</scope>
    <source>
        <strain evidence="3 4">Fp_A8</strain>
    </source>
</reference>
<feature type="compositionally biased region" description="Low complexity" evidence="1">
    <location>
        <begin position="277"/>
        <end position="310"/>
    </location>
</feature>
<dbReference type="EMBL" id="MRDB01000023">
    <property type="protein sequence ID" value="RKL38472.1"/>
    <property type="molecule type" value="Genomic_DNA"/>
</dbReference>
<proteinExistence type="predicted"/>
<evidence type="ECO:0000313" key="3">
    <source>
        <dbReference type="EMBL" id="RKL38472.1"/>
    </source>
</evidence>
<organism evidence="3 4">
    <name type="scientific">Gibberella intermedia</name>
    <name type="common">Bulb rot disease fungus</name>
    <name type="synonym">Fusarium proliferatum</name>
    <dbReference type="NCBI Taxonomy" id="948311"/>
    <lineage>
        <taxon>Eukaryota</taxon>
        <taxon>Fungi</taxon>
        <taxon>Dikarya</taxon>
        <taxon>Ascomycota</taxon>
        <taxon>Pezizomycotina</taxon>
        <taxon>Sordariomycetes</taxon>
        <taxon>Hypocreomycetidae</taxon>
        <taxon>Hypocreales</taxon>
        <taxon>Nectriaceae</taxon>
        <taxon>Fusarium</taxon>
        <taxon>Fusarium fujikuroi species complex</taxon>
    </lineage>
</organism>
<feature type="compositionally biased region" description="Low complexity" evidence="1">
    <location>
        <begin position="168"/>
        <end position="255"/>
    </location>
</feature>
<feature type="region of interest" description="Disordered" evidence="1">
    <location>
        <begin position="112"/>
        <end position="352"/>
    </location>
</feature>
<dbReference type="PROSITE" id="PS51257">
    <property type="entry name" value="PROKAR_LIPOPROTEIN"/>
    <property type="match status" value="1"/>
</dbReference>
<dbReference type="Proteomes" id="UP000283569">
    <property type="component" value="Unassembled WGS sequence"/>
</dbReference>
<evidence type="ECO:0008006" key="5">
    <source>
        <dbReference type="Google" id="ProtNLM"/>
    </source>
</evidence>
<evidence type="ECO:0000256" key="1">
    <source>
        <dbReference type="SAM" id="MobiDB-lite"/>
    </source>
</evidence>
<feature type="compositionally biased region" description="Low complexity" evidence="1">
    <location>
        <begin position="317"/>
        <end position="352"/>
    </location>
</feature>
<dbReference type="AlphaFoldDB" id="A0A420TAA9"/>
<comment type="caution">
    <text evidence="3">The sequence shown here is derived from an EMBL/GenBank/DDBJ whole genome shotgun (WGS) entry which is preliminary data.</text>
</comment>